<dbReference type="Proteomes" id="UP001207582">
    <property type="component" value="Unassembled WGS sequence"/>
</dbReference>
<dbReference type="Pfam" id="PF10127">
    <property type="entry name" value="RlaP"/>
    <property type="match status" value="1"/>
</dbReference>
<comment type="caution">
    <text evidence="1">The sequence shown here is derived from an EMBL/GenBank/DDBJ whole genome shotgun (WGS) entry which is preliminary data.</text>
</comment>
<dbReference type="PANTHER" id="PTHR34817">
    <property type="entry name" value="NUCLEOTIDYLTRANSFERASE"/>
    <property type="match status" value="1"/>
</dbReference>
<proteinExistence type="predicted"/>
<keyword evidence="2" id="KW-1185">Reference proteome</keyword>
<sequence>MTLPAFVPSIDQTVHAAISAKLDEIERDHDVRILFAVESGSRAWGFPSPDSDYDARFVYVNRRDWYLSLTPGRDVIELPISDELDIAGWDLRKALNLLLKPNPVMLEWLSGPIRYRWNEPACTALHGLAERITHQIACRYHYLSLGEGQWRKHVGDAEEVNFKKYFYILRPALALRWLRLQPDRLPPMNLQALIEGLDLDRETTGRIADLLEAKAMAKEIGTGARIAEIDHLIQSEFELARTATEDPARGDHRDAATALFRRLVEGD</sequence>
<dbReference type="InterPro" id="IPR018775">
    <property type="entry name" value="RlaP"/>
</dbReference>
<reference evidence="1 2" key="1">
    <citation type="submission" date="2022-10" db="EMBL/GenBank/DDBJ databases">
        <title>Defluviimonas sp. CAU 1641 isolated from mud.</title>
        <authorList>
            <person name="Kim W."/>
        </authorList>
    </citation>
    <scope>NUCLEOTIDE SEQUENCE [LARGE SCALE GENOMIC DNA]</scope>
    <source>
        <strain evidence="1 2">CAU 1641</strain>
    </source>
</reference>
<dbReference type="EMBL" id="JAPDOG010000005">
    <property type="protein sequence ID" value="MCW3781554.1"/>
    <property type="molecule type" value="Genomic_DNA"/>
</dbReference>
<evidence type="ECO:0000313" key="2">
    <source>
        <dbReference type="Proteomes" id="UP001207582"/>
    </source>
</evidence>
<accession>A0ABT3J2B3</accession>
<name>A0ABT3J2B3_9RHOB</name>
<evidence type="ECO:0000313" key="1">
    <source>
        <dbReference type="EMBL" id="MCW3781554.1"/>
    </source>
</evidence>
<organism evidence="1 2">
    <name type="scientific">Defluviimonas salinarum</name>
    <dbReference type="NCBI Taxonomy" id="2992147"/>
    <lineage>
        <taxon>Bacteria</taxon>
        <taxon>Pseudomonadati</taxon>
        <taxon>Pseudomonadota</taxon>
        <taxon>Alphaproteobacteria</taxon>
        <taxon>Rhodobacterales</taxon>
        <taxon>Paracoccaceae</taxon>
        <taxon>Albidovulum</taxon>
    </lineage>
</organism>
<dbReference type="RefSeq" id="WP_264771612.1">
    <property type="nucleotide sequence ID" value="NZ_JAPDOG010000005.1"/>
</dbReference>
<gene>
    <name evidence="1" type="ORF">OM960_08110</name>
</gene>
<dbReference type="PANTHER" id="PTHR34817:SF2">
    <property type="entry name" value="NUCLEOTIDYLTRANSFERASE"/>
    <property type="match status" value="1"/>
</dbReference>
<protein>
    <submittedName>
        <fullName evidence="1">Nucleotidyltransferase domain-containing protein</fullName>
    </submittedName>
</protein>